<comment type="catalytic activity">
    <reaction evidence="10 19">
        <text>[ThiI sulfur-carrier protein]-S-sulfanyl-L-cysteine + a uridine in tRNA + 2 reduced [2Fe-2S]-[ferredoxin] + ATP + H(+) = [ThiI sulfur-carrier protein]-L-cysteine + a 4-thiouridine in tRNA + 2 oxidized [2Fe-2S]-[ferredoxin] + AMP + diphosphate</text>
        <dbReference type="Rhea" id="RHEA:24176"/>
        <dbReference type="Rhea" id="RHEA-COMP:10000"/>
        <dbReference type="Rhea" id="RHEA-COMP:10001"/>
        <dbReference type="Rhea" id="RHEA-COMP:13337"/>
        <dbReference type="Rhea" id="RHEA-COMP:13338"/>
        <dbReference type="Rhea" id="RHEA-COMP:13339"/>
        <dbReference type="Rhea" id="RHEA-COMP:13340"/>
        <dbReference type="ChEBI" id="CHEBI:15378"/>
        <dbReference type="ChEBI" id="CHEBI:29950"/>
        <dbReference type="ChEBI" id="CHEBI:30616"/>
        <dbReference type="ChEBI" id="CHEBI:33019"/>
        <dbReference type="ChEBI" id="CHEBI:33737"/>
        <dbReference type="ChEBI" id="CHEBI:33738"/>
        <dbReference type="ChEBI" id="CHEBI:61963"/>
        <dbReference type="ChEBI" id="CHEBI:65315"/>
        <dbReference type="ChEBI" id="CHEBI:136798"/>
        <dbReference type="ChEBI" id="CHEBI:456215"/>
        <dbReference type="EC" id="2.8.1.4"/>
    </reaction>
</comment>
<dbReference type="RefSeq" id="WP_095104775.1">
    <property type="nucleotide sequence ID" value="NZ_BKAR01000009.1"/>
</dbReference>
<dbReference type="InterPro" id="IPR054173">
    <property type="entry name" value="ThiI_fer"/>
</dbReference>
<dbReference type="InterPro" id="IPR014729">
    <property type="entry name" value="Rossmann-like_a/b/a_fold"/>
</dbReference>
<keyword evidence="21" id="KW-1185">Reference proteome</keyword>
<comment type="function">
    <text evidence="12 19">Catalyzes the ATP-dependent transfer of a sulfur to tRNA to produce 4-thiouridine in position 8 of tRNAs, which functions as a near-UV photosensor. Also catalyzes the transfer of sulfur to the sulfur carrier protein ThiS, forming ThiS-thiocarboxylate. This is a step in the synthesis of thiazole, in the thiamine biosynthesis pathway. The sulfur is donated as persulfide by IscS.</text>
</comment>
<dbReference type="NCBIfam" id="TIGR00342">
    <property type="entry name" value="tRNA uracil 4-sulfurtransferase ThiI"/>
    <property type="match status" value="1"/>
</dbReference>
<keyword evidence="4 19" id="KW-0820">tRNA-binding</keyword>
<evidence type="ECO:0000256" key="4">
    <source>
        <dbReference type="ARBA" id="ARBA00022555"/>
    </source>
</evidence>
<dbReference type="GO" id="GO:0052837">
    <property type="term" value="P:thiazole biosynthetic process"/>
    <property type="evidence" value="ECO:0007669"/>
    <property type="project" value="TreeGrafter"/>
</dbReference>
<evidence type="ECO:0000256" key="13">
    <source>
        <dbReference type="ARBA" id="ARBA00061472"/>
    </source>
</evidence>
<dbReference type="AlphaFoldDB" id="A0A239U2R4"/>
<gene>
    <name evidence="19 20" type="primary">thiI</name>
    <name evidence="20" type="ORF">SPI02_09060</name>
</gene>
<dbReference type="GO" id="GO:0000049">
    <property type="term" value="F:tRNA binding"/>
    <property type="evidence" value="ECO:0007669"/>
    <property type="project" value="UniProtKB-UniRule"/>
</dbReference>
<dbReference type="Gene3D" id="3.30.2130.30">
    <property type="match status" value="1"/>
</dbReference>
<dbReference type="Pfam" id="PF22025">
    <property type="entry name" value="ThiI_fer"/>
    <property type="match status" value="1"/>
</dbReference>
<dbReference type="PANTHER" id="PTHR43209">
    <property type="entry name" value="TRNA SULFURTRANSFERASE"/>
    <property type="match status" value="1"/>
</dbReference>
<dbReference type="FunFam" id="3.40.50.620:FF:000053">
    <property type="entry name" value="Probable tRNA sulfurtransferase"/>
    <property type="match status" value="1"/>
</dbReference>
<evidence type="ECO:0000256" key="19">
    <source>
        <dbReference type="HAMAP-Rule" id="MF_00021"/>
    </source>
</evidence>
<keyword evidence="7 19" id="KW-0067">ATP-binding</keyword>
<evidence type="ECO:0000313" key="21">
    <source>
        <dbReference type="Proteomes" id="UP000321736"/>
    </source>
</evidence>
<reference evidence="20 21" key="1">
    <citation type="submission" date="2019-07" db="EMBL/GenBank/DDBJ databases">
        <title>Whole genome shotgun sequence of Staphylococcus piscifermentans NBRC 109625.</title>
        <authorList>
            <person name="Hosoyama A."/>
            <person name="Uohara A."/>
            <person name="Ohji S."/>
            <person name="Ichikawa N."/>
        </authorList>
    </citation>
    <scope>NUCLEOTIDE SEQUENCE [LARGE SCALE GENOMIC DNA]</scope>
    <source>
        <strain evidence="20 21">NBRC 109625</strain>
    </source>
</reference>
<evidence type="ECO:0000256" key="7">
    <source>
        <dbReference type="ARBA" id="ARBA00022840"/>
    </source>
</evidence>
<proteinExistence type="inferred from homology"/>
<comment type="similarity">
    <text evidence="13 19">Belongs to the ThiI family.</text>
</comment>
<feature type="binding site" evidence="19">
    <location>
        <begin position="183"/>
        <end position="184"/>
    </location>
    <ligand>
        <name>ATP</name>
        <dbReference type="ChEBI" id="CHEBI:30616"/>
    </ligand>
</feature>
<dbReference type="HAMAP" id="MF_00021">
    <property type="entry name" value="ThiI"/>
    <property type="match status" value="1"/>
</dbReference>
<feature type="binding site" evidence="19">
    <location>
        <begin position="208"/>
        <end position="209"/>
    </location>
    <ligand>
        <name>ATP</name>
        <dbReference type="ChEBI" id="CHEBI:30616"/>
    </ligand>
</feature>
<dbReference type="OrthoDB" id="9773948at2"/>
<dbReference type="SUPFAM" id="SSF143437">
    <property type="entry name" value="THUMP domain-like"/>
    <property type="match status" value="1"/>
</dbReference>
<dbReference type="InterPro" id="IPR020536">
    <property type="entry name" value="ThiI_AANH"/>
</dbReference>
<comment type="caution">
    <text evidence="20">The sequence shown here is derived from an EMBL/GenBank/DDBJ whole genome shotgun (WGS) entry which is preliminary data.</text>
</comment>
<dbReference type="Pfam" id="PF02926">
    <property type="entry name" value="THUMP"/>
    <property type="match status" value="1"/>
</dbReference>
<evidence type="ECO:0000256" key="16">
    <source>
        <dbReference type="ARBA" id="ARBA00075337"/>
    </source>
</evidence>
<dbReference type="SMART" id="SM00981">
    <property type="entry name" value="THUMP"/>
    <property type="match status" value="1"/>
</dbReference>
<feature type="binding site" evidence="19">
    <location>
        <position position="296"/>
    </location>
    <ligand>
        <name>ATP</name>
        <dbReference type="ChEBI" id="CHEBI:30616"/>
    </ligand>
</feature>
<accession>A0A239U2R4</accession>
<dbReference type="GO" id="GO:0009228">
    <property type="term" value="P:thiamine biosynthetic process"/>
    <property type="evidence" value="ECO:0007669"/>
    <property type="project" value="UniProtKB-KW"/>
</dbReference>
<evidence type="ECO:0000256" key="2">
    <source>
        <dbReference type="ARBA" id="ARBA00004948"/>
    </source>
</evidence>
<dbReference type="GO" id="GO:0005524">
    <property type="term" value="F:ATP binding"/>
    <property type="evidence" value="ECO:0007669"/>
    <property type="project" value="UniProtKB-UniRule"/>
</dbReference>
<evidence type="ECO:0000256" key="8">
    <source>
        <dbReference type="ARBA" id="ARBA00022884"/>
    </source>
</evidence>
<dbReference type="Proteomes" id="UP000321736">
    <property type="component" value="Unassembled WGS sequence"/>
</dbReference>
<dbReference type="Pfam" id="PF02568">
    <property type="entry name" value="ThiI"/>
    <property type="match status" value="1"/>
</dbReference>
<evidence type="ECO:0000256" key="18">
    <source>
        <dbReference type="ARBA" id="ARBA00080570"/>
    </source>
</evidence>
<dbReference type="InterPro" id="IPR004114">
    <property type="entry name" value="THUMP_dom"/>
</dbReference>
<protein>
    <recommendedName>
        <fullName evidence="15 19">Probable tRNA sulfurtransferase</fullName>
        <ecNumber evidence="14 19">2.8.1.4</ecNumber>
    </recommendedName>
    <alternativeName>
        <fullName evidence="16 19">Sulfur carrier protein ThiS sulfurtransferase</fullName>
    </alternativeName>
    <alternativeName>
        <fullName evidence="17 19">Thiamine biosynthesis protein ThiI</fullName>
    </alternativeName>
    <alternativeName>
        <fullName evidence="18 19">tRNA 4-thiouridine synthase</fullName>
    </alternativeName>
</protein>
<dbReference type="Gene3D" id="3.40.50.620">
    <property type="entry name" value="HUPs"/>
    <property type="match status" value="1"/>
</dbReference>
<dbReference type="CDD" id="cd01712">
    <property type="entry name" value="PPase_ThiI"/>
    <property type="match status" value="1"/>
</dbReference>
<dbReference type="InterPro" id="IPR049962">
    <property type="entry name" value="THUMP_ThiI"/>
</dbReference>
<evidence type="ECO:0000256" key="9">
    <source>
        <dbReference type="ARBA" id="ARBA00022977"/>
    </source>
</evidence>
<dbReference type="GO" id="GO:0004810">
    <property type="term" value="F:CCA tRNA nucleotidyltransferase activity"/>
    <property type="evidence" value="ECO:0007669"/>
    <property type="project" value="InterPro"/>
</dbReference>
<evidence type="ECO:0000256" key="15">
    <source>
        <dbReference type="ARBA" id="ARBA00071867"/>
    </source>
</evidence>
<comment type="catalytic activity">
    <reaction evidence="11 19">
        <text>[ThiS sulfur-carrier protein]-C-terminal Gly-Gly-AMP + S-sulfanyl-L-cysteinyl-[cysteine desulfurase] + AH2 = [ThiS sulfur-carrier protein]-C-terminal-Gly-aminoethanethioate + L-cysteinyl-[cysteine desulfurase] + A + AMP + 2 H(+)</text>
        <dbReference type="Rhea" id="RHEA:43340"/>
        <dbReference type="Rhea" id="RHEA-COMP:12157"/>
        <dbReference type="Rhea" id="RHEA-COMP:12158"/>
        <dbReference type="Rhea" id="RHEA-COMP:12910"/>
        <dbReference type="Rhea" id="RHEA-COMP:19908"/>
        <dbReference type="ChEBI" id="CHEBI:13193"/>
        <dbReference type="ChEBI" id="CHEBI:15378"/>
        <dbReference type="ChEBI" id="CHEBI:17499"/>
        <dbReference type="ChEBI" id="CHEBI:29950"/>
        <dbReference type="ChEBI" id="CHEBI:61963"/>
        <dbReference type="ChEBI" id="CHEBI:90618"/>
        <dbReference type="ChEBI" id="CHEBI:232372"/>
        <dbReference type="ChEBI" id="CHEBI:456215"/>
    </reaction>
</comment>
<dbReference type="GO" id="GO:0005829">
    <property type="term" value="C:cytosol"/>
    <property type="evidence" value="ECO:0007669"/>
    <property type="project" value="TreeGrafter"/>
</dbReference>
<dbReference type="GO" id="GO:0002937">
    <property type="term" value="P:tRNA 4-thiouridine biosynthesis"/>
    <property type="evidence" value="ECO:0007669"/>
    <property type="project" value="TreeGrafter"/>
</dbReference>
<keyword evidence="8 19" id="KW-0694">RNA-binding</keyword>
<organism evidence="20 21">
    <name type="scientific">Staphylococcus piscifermentans</name>
    <dbReference type="NCBI Taxonomy" id="70258"/>
    <lineage>
        <taxon>Bacteria</taxon>
        <taxon>Bacillati</taxon>
        <taxon>Bacillota</taxon>
        <taxon>Bacilli</taxon>
        <taxon>Bacillales</taxon>
        <taxon>Staphylococcaceae</taxon>
        <taxon>Staphylococcus</taxon>
    </lineage>
</organism>
<evidence type="ECO:0000256" key="10">
    <source>
        <dbReference type="ARBA" id="ARBA00050570"/>
    </source>
</evidence>
<evidence type="ECO:0000256" key="5">
    <source>
        <dbReference type="ARBA" id="ARBA00022679"/>
    </source>
</evidence>
<dbReference type="PROSITE" id="PS51165">
    <property type="entry name" value="THUMP"/>
    <property type="match status" value="1"/>
</dbReference>
<comment type="pathway">
    <text evidence="2 19">Cofactor biosynthesis; thiamine diphosphate biosynthesis.</text>
</comment>
<dbReference type="EMBL" id="BKAR01000009">
    <property type="protein sequence ID" value="GEP84321.1"/>
    <property type="molecule type" value="Genomic_DNA"/>
</dbReference>
<dbReference type="InterPro" id="IPR003720">
    <property type="entry name" value="tRNA_STrfase"/>
</dbReference>
<evidence type="ECO:0000256" key="17">
    <source>
        <dbReference type="ARBA" id="ARBA00077849"/>
    </source>
</evidence>
<name>A0A239U2R4_9STAP</name>
<dbReference type="GO" id="GO:0140741">
    <property type="term" value="F:tRNA-uracil-4 sulfurtransferase activity"/>
    <property type="evidence" value="ECO:0007669"/>
    <property type="project" value="UniProtKB-EC"/>
</dbReference>
<evidence type="ECO:0000256" key="1">
    <source>
        <dbReference type="ARBA" id="ARBA00004496"/>
    </source>
</evidence>
<dbReference type="InterPro" id="IPR049961">
    <property type="entry name" value="ThiI_N"/>
</dbReference>
<dbReference type="UniPathway" id="UPA00060"/>
<keyword evidence="9 19" id="KW-0784">Thiamine biosynthesis</keyword>
<evidence type="ECO:0000256" key="14">
    <source>
        <dbReference type="ARBA" id="ARBA00066827"/>
    </source>
</evidence>
<evidence type="ECO:0000256" key="6">
    <source>
        <dbReference type="ARBA" id="ARBA00022741"/>
    </source>
</evidence>
<sequence length="407" mass="46183">MMYDHILVRYGELTLKGANRKMFVNKLRSNVKQALVPLQGYTVKANRDRMYIEVTPEADIEEMMRRISKVFGVKSISPVMKIEKDLEVAKAQASDFAEAYGEGESFKIDVKRSDKQFPYDTYQLQRILGGAVLEHNPQVHVNVRQPDHIIKTEVRLDAIYIYDRVIEGAGGLPVGTGGKTLLMLSGGIDSPVAGMEIMRRGVTIEAIHFHSPPFTSEKAKEKVIELTRILAEHVGPIKLHIVPFTEVQKQINKVVHERYTMTSTRRMMMRIADKVVHQIGADAIVNGENLGQVASQTLKSMYAINHVTTTPVLRPLLTLDKEDIVIKAKEYGTFETSIQPFEDCCTIFTPKNPVTEPDFEKVEKYEGVFDFSEMIQRAVDNVETIEINKNYQSQKDKDTETLMQDLF</sequence>
<feature type="binding site" evidence="19">
    <location>
        <position position="287"/>
    </location>
    <ligand>
        <name>ATP</name>
        <dbReference type="ChEBI" id="CHEBI:30616"/>
    </ligand>
</feature>
<dbReference type="InterPro" id="IPR050102">
    <property type="entry name" value="tRNA_sulfurtransferase_ThiI"/>
</dbReference>
<dbReference type="SUPFAM" id="SSF52402">
    <property type="entry name" value="Adenine nucleotide alpha hydrolases-like"/>
    <property type="match status" value="1"/>
</dbReference>
<evidence type="ECO:0000256" key="11">
    <source>
        <dbReference type="ARBA" id="ARBA00052330"/>
    </source>
</evidence>
<feature type="binding site" evidence="19">
    <location>
        <position position="265"/>
    </location>
    <ligand>
        <name>ATP</name>
        <dbReference type="ChEBI" id="CHEBI:30616"/>
    </ligand>
</feature>
<dbReference type="GO" id="GO:0009229">
    <property type="term" value="P:thiamine diphosphate biosynthetic process"/>
    <property type="evidence" value="ECO:0007669"/>
    <property type="project" value="UniProtKB-UniRule"/>
</dbReference>
<evidence type="ECO:0000313" key="20">
    <source>
        <dbReference type="EMBL" id="GEP84321.1"/>
    </source>
</evidence>
<keyword evidence="6 19" id="KW-0547">Nucleotide-binding</keyword>
<keyword evidence="3 19" id="KW-0963">Cytoplasm</keyword>
<evidence type="ECO:0000256" key="12">
    <source>
        <dbReference type="ARBA" id="ARBA00058382"/>
    </source>
</evidence>
<evidence type="ECO:0000256" key="3">
    <source>
        <dbReference type="ARBA" id="ARBA00022490"/>
    </source>
</evidence>
<comment type="subcellular location">
    <subcellularLocation>
        <location evidence="1 19">Cytoplasm</location>
    </subcellularLocation>
</comment>
<dbReference type="CDD" id="cd11716">
    <property type="entry name" value="THUMP_ThiI"/>
    <property type="match status" value="1"/>
</dbReference>
<dbReference type="PANTHER" id="PTHR43209:SF1">
    <property type="entry name" value="TRNA SULFURTRANSFERASE"/>
    <property type="match status" value="1"/>
</dbReference>
<dbReference type="EC" id="2.8.1.4" evidence="14 19"/>
<keyword evidence="5 19" id="KW-0808">Transferase</keyword>